<accession>A0ABU7WHS1</accession>
<proteinExistence type="predicted"/>
<dbReference type="EMBL" id="JAZHBM010000003">
    <property type="protein sequence ID" value="MEF3083063.1"/>
    <property type="molecule type" value="Genomic_DNA"/>
</dbReference>
<organism evidence="1 2">
    <name type="scientific">Luteimonas flava</name>
    <dbReference type="NCBI Taxonomy" id="3115822"/>
    <lineage>
        <taxon>Bacteria</taxon>
        <taxon>Pseudomonadati</taxon>
        <taxon>Pseudomonadota</taxon>
        <taxon>Gammaproteobacteria</taxon>
        <taxon>Lysobacterales</taxon>
        <taxon>Lysobacteraceae</taxon>
        <taxon>Luteimonas</taxon>
    </lineage>
</organism>
<evidence type="ECO:0000313" key="1">
    <source>
        <dbReference type="EMBL" id="MEF3083063.1"/>
    </source>
</evidence>
<reference evidence="1 2" key="1">
    <citation type="submission" date="2024-01" db="EMBL/GenBank/DDBJ databases">
        <title>Novel species of the genus Luteimonas isolated from rivers.</title>
        <authorList>
            <person name="Lu H."/>
        </authorList>
    </citation>
    <scope>NUCLEOTIDE SEQUENCE [LARGE SCALE GENOMIC DNA]</scope>
    <source>
        <strain evidence="1 2">SMYT11W</strain>
    </source>
</reference>
<sequence>MNFYPYPAVAISKQKNGLIAADKSSLQSFWQKVDSLYGEDASSGVGCYVFSIRAGKGILPWYVGLAEKQSLRKECFTPHKINHYNNAIAARKGTPLLTVIPKYTPKWSLSSPNPSGHRDIQQLEVMLIGNCLTRNKSLLNLRDTKLLREMVVPGLLNSPKGKPANEVQEFKELLGL</sequence>
<name>A0ABU7WHS1_9GAMM</name>
<dbReference type="Proteomes" id="UP001358324">
    <property type="component" value="Unassembled WGS sequence"/>
</dbReference>
<protein>
    <submittedName>
        <fullName evidence="1">Uncharacterized protein</fullName>
    </submittedName>
</protein>
<evidence type="ECO:0000313" key="2">
    <source>
        <dbReference type="Proteomes" id="UP001358324"/>
    </source>
</evidence>
<dbReference type="RefSeq" id="WP_332078790.1">
    <property type="nucleotide sequence ID" value="NZ_JAZHBM010000003.1"/>
</dbReference>
<keyword evidence="2" id="KW-1185">Reference proteome</keyword>
<comment type="caution">
    <text evidence="1">The sequence shown here is derived from an EMBL/GenBank/DDBJ whole genome shotgun (WGS) entry which is preliminary data.</text>
</comment>
<gene>
    <name evidence="1" type="ORF">V3391_12690</name>
</gene>